<dbReference type="InParanoid" id="A0A316VBW3"/>
<dbReference type="InterPro" id="IPR004405">
    <property type="entry name" value="TF_pelota"/>
</dbReference>
<dbReference type="Gene3D" id="2.30.30.870">
    <property type="entry name" value="Pelota, domain A"/>
    <property type="match status" value="1"/>
</dbReference>
<evidence type="ECO:0000256" key="1">
    <source>
        <dbReference type="ARBA" id="ARBA00001968"/>
    </source>
</evidence>
<dbReference type="STRING" id="1280837.A0A316VBW3"/>
<dbReference type="SUPFAM" id="SSF159065">
    <property type="entry name" value="Dom34/Pelota N-terminal domain-like"/>
    <property type="match status" value="1"/>
</dbReference>
<dbReference type="InterPro" id="IPR005141">
    <property type="entry name" value="eRF1_2"/>
</dbReference>
<gene>
    <name evidence="8" type="ORF">FA14DRAFT_160413</name>
</gene>
<dbReference type="GO" id="GO:0046872">
    <property type="term" value="F:metal ion binding"/>
    <property type="evidence" value="ECO:0007669"/>
    <property type="project" value="UniProtKB-KW"/>
</dbReference>
<reference evidence="8 9" key="1">
    <citation type="journal article" date="2018" name="Mol. Biol. Evol.">
        <title>Broad Genomic Sampling Reveals a Smut Pathogenic Ancestry of the Fungal Clade Ustilaginomycotina.</title>
        <authorList>
            <person name="Kijpornyongpan T."/>
            <person name="Mondo S.J."/>
            <person name="Barry K."/>
            <person name="Sandor L."/>
            <person name="Lee J."/>
            <person name="Lipzen A."/>
            <person name="Pangilinan J."/>
            <person name="LaButti K."/>
            <person name="Hainaut M."/>
            <person name="Henrissat B."/>
            <person name="Grigoriev I.V."/>
            <person name="Spatafora J.W."/>
            <person name="Aime M.C."/>
        </authorList>
    </citation>
    <scope>NUCLEOTIDE SEQUENCE [LARGE SCALE GENOMIC DNA]</scope>
    <source>
        <strain evidence="8 9">MCA 3882</strain>
    </source>
</reference>
<dbReference type="InterPro" id="IPR042226">
    <property type="entry name" value="eFR1_2_sf"/>
</dbReference>
<dbReference type="InterPro" id="IPR029064">
    <property type="entry name" value="Ribosomal_eL30-like_sf"/>
</dbReference>
<dbReference type="InterPro" id="IPR005140">
    <property type="entry name" value="eRF1_Pelota-like_N"/>
</dbReference>
<keyword evidence="9" id="KW-1185">Reference proteome</keyword>
<proteinExistence type="inferred from homology"/>
<dbReference type="GO" id="GO:0070966">
    <property type="term" value="P:nuclear-transcribed mRNA catabolic process, no-go decay"/>
    <property type="evidence" value="ECO:0007669"/>
    <property type="project" value="InterPro"/>
</dbReference>
<protein>
    <recommendedName>
        <fullName evidence="7">eRF1/Pelota-like N-terminal domain-containing protein</fullName>
    </recommendedName>
</protein>
<dbReference type="SUPFAM" id="SSF55315">
    <property type="entry name" value="L30e-like"/>
    <property type="match status" value="1"/>
</dbReference>
<dbReference type="Gene3D" id="3.30.1330.30">
    <property type="match status" value="1"/>
</dbReference>
<dbReference type="Pfam" id="PF03465">
    <property type="entry name" value="eRF1_3"/>
    <property type="match status" value="1"/>
</dbReference>
<evidence type="ECO:0000256" key="3">
    <source>
        <dbReference type="ARBA" id="ARBA00009504"/>
    </source>
</evidence>
<dbReference type="SMART" id="SM01194">
    <property type="entry name" value="eRF1_1"/>
    <property type="match status" value="1"/>
</dbReference>
<dbReference type="FunFam" id="3.30.1330.30:FF:000008">
    <property type="entry name" value="Protein pelota homolog"/>
    <property type="match status" value="1"/>
</dbReference>
<dbReference type="EMBL" id="KZ819603">
    <property type="protein sequence ID" value="PWN35119.1"/>
    <property type="molecule type" value="Genomic_DNA"/>
</dbReference>
<feature type="region of interest" description="Disordered" evidence="6">
    <location>
        <begin position="415"/>
        <end position="436"/>
    </location>
</feature>
<dbReference type="Proteomes" id="UP000245771">
    <property type="component" value="Unassembled WGS sequence"/>
</dbReference>
<evidence type="ECO:0000313" key="9">
    <source>
        <dbReference type="Proteomes" id="UP000245771"/>
    </source>
</evidence>
<dbReference type="GO" id="GO:0070651">
    <property type="term" value="P:nonfunctional rRNA decay"/>
    <property type="evidence" value="ECO:0007669"/>
    <property type="project" value="TreeGrafter"/>
</dbReference>
<dbReference type="RefSeq" id="XP_025355421.1">
    <property type="nucleotide sequence ID" value="XM_025498664.1"/>
</dbReference>
<dbReference type="InterPro" id="IPR038069">
    <property type="entry name" value="Pelota/DOM34_N"/>
</dbReference>
<dbReference type="GO" id="GO:0071025">
    <property type="term" value="P:RNA surveillance"/>
    <property type="evidence" value="ECO:0007669"/>
    <property type="project" value="InterPro"/>
</dbReference>
<dbReference type="GO" id="GO:0070481">
    <property type="term" value="P:nuclear-transcribed mRNA catabolic process, non-stop decay"/>
    <property type="evidence" value="ECO:0007669"/>
    <property type="project" value="InterPro"/>
</dbReference>
<feature type="domain" description="eRF1/Pelota-like N-terminal" evidence="7">
    <location>
        <begin position="1"/>
        <end position="165"/>
    </location>
</feature>
<dbReference type="PANTHER" id="PTHR10853">
    <property type="entry name" value="PELOTA"/>
    <property type="match status" value="1"/>
</dbReference>
<evidence type="ECO:0000256" key="2">
    <source>
        <dbReference type="ARBA" id="ARBA00004496"/>
    </source>
</evidence>
<name>A0A316VBW3_9BASI</name>
<dbReference type="SUPFAM" id="SSF53137">
    <property type="entry name" value="Translational machinery components"/>
    <property type="match status" value="1"/>
</dbReference>
<dbReference type="PANTHER" id="PTHR10853:SF0">
    <property type="entry name" value="PROTEIN PELOTA HOMOLOG"/>
    <property type="match status" value="1"/>
</dbReference>
<evidence type="ECO:0000313" key="8">
    <source>
        <dbReference type="EMBL" id="PWN35119.1"/>
    </source>
</evidence>
<evidence type="ECO:0000256" key="6">
    <source>
        <dbReference type="SAM" id="MobiDB-lite"/>
    </source>
</evidence>
<dbReference type="InterPro" id="IPR005142">
    <property type="entry name" value="eRF1_3"/>
</dbReference>
<dbReference type="Pfam" id="PF03464">
    <property type="entry name" value="eRF1_2"/>
    <property type="match status" value="1"/>
</dbReference>
<accession>A0A316VBW3</accession>
<keyword evidence="4" id="KW-0963">Cytoplasm</keyword>
<comment type="similarity">
    <text evidence="3">Belongs to the eukaryotic release factor 1 family. Pelota subfamily.</text>
</comment>
<dbReference type="OrthoDB" id="10249111at2759"/>
<keyword evidence="5" id="KW-0479">Metal-binding</keyword>
<evidence type="ECO:0000256" key="4">
    <source>
        <dbReference type="ARBA" id="ARBA00022490"/>
    </source>
</evidence>
<dbReference type="FunCoup" id="A0A316VBW3">
    <property type="interactions" value="415"/>
</dbReference>
<organism evidence="8 9">
    <name type="scientific">Meira miltonrushii</name>
    <dbReference type="NCBI Taxonomy" id="1280837"/>
    <lineage>
        <taxon>Eukaryota</taxon>
        <taxon>Fungi</taxon>
        <taxon>Dikarya</taxon>
        <taxon>Basidiomycota</taxon>
        <taxon>Ustilaginomycotina</taxon>
        <taxon>Exobasidiomycetes</taxon>
        <taxon>Exobasidiales</taxon>
        <taxon>Brachybasidiaceae</taxon>
        <taxon>Meira</taxon>
    </lineage>
</organism>
<dbReference type="AlphaFoldDB" id="A0A316VBW3"/>
<comment type="subcellular location">
    <subcellularLocation>
        <location evidence="2">Cytoplasm</location>
    </subcellularLocation>
</comment>
<dbReference type="GeneID" id="37020445"/>
<dbReference type="GO" id="GO:0032790">
    <property type="term" value="P:ribosome disassembly"/>
    <property type="evidence" value="ECO:0007669"/>
    <property type="project" value="TreeGrafter"/>
</dbReference>
<dbReference type="InterPro" id="IPR058547">
    <property type="entry name" value="Pelota_N"/>
</dbReference>
<comment type="cofactor">
    <cofactor evidence="1">
        <name>a divalent metal cation</name>
        <dbReference type="ChEBI" id="CHEBI:60240"/>
    </cofactor>
</comment>
<sequence>MKITSKHIERDGSGSVSLIPEEDEDLYHIYNLLNIGDQVRAPAVRNVKSESSTGSIESHRVRVTLTIQVTKTYFDATGSSAPPDPTAAGGANAVAEGEGSITGALGGGSGGEGATMQVSGRVVAENKHVKMGAFHTLDLEVHRQLTIIKDSWDSIHLERLSDSSDVGQRAEVGAVVLGEGTAVVCLLTEHMTVIRQRIEVPMPRKHKSLPSSSSGDKAHLRFLSLVYEAVLKLLGLPALRLIILASAGFTRDTVYEYLFSEGIKRGEKLLTGSEAKRKFLRIHVSSPHVHSLMEVLKSPEVSSQLKDTKFAREGQMLDKFQRMLASDELRAWYGEFHVMMAAARGAIGSLLISDGLFRASDPARRKHFVQLVEDVRAQGGDVSIFSGMHETGRQLNGLTGIAAILRYPLDIETAEEEDREEQERLKAQADANKQAA</sequence>
<dbReference type="GO" id="GO:0005737">
    <property type="term" value="C:cytoplasm"/>
    <property type="evidence" value="ECO:0007669"/>
    <property type="project" value="UniProtKB-SubCell"/>
</dbReference>
<dbReference type="Pfam" id="PF26356">
    <property type="entry name" value="Pelota_N"/>
    <property type="match status" value="1"/>
</dbReference>
<dbReference type="Gene3D" id="3.30.420.60">
    <property type="entry name" value="eRF1 domain 2"/>
    <property type="match status" value="1"/>
</dbReference>
<evidence type="ECO:0000256" key="5">
    <source>
        <dbReference type="ARBA" id="ARBA00022723"/>
    </source>
</evidence>
<evidence type="ECO:0000259" key="7">
    <source>
        <dbReference type="SMART" id="SM01194"/>
    </source>
</evidence>